<evidence type="ECO:0000313" key="3">
    <source>
        <dbReference type="Proteomes" id="UP000218334"/>
    </source>
</evidence>
<dbReference type="Proteomes" id="UP000218334">
    <property type="component" value="Unassembled WGS sequence"/>
</dbReference>
<dbReference type="AlphaFoldDB" id="A0A2H3BCH4"/>
<dbReference type="EMBL" id="KZ293475">
    <property type="protein sequence ID" value="PBK61543.1"/>
    <property type="molecule type" value="Genomic_DNA"/>
</dbReference>
<keyword evidence="3" id="KW-1185">Reference proteome</keyword>
<sequence length="205" mass="23212">MTSFRVGQKCFEIKVHSVAYFPYVEYHSHRSFSSSLFTHKPDCIAFGVHLRILCAPWKSERQKQDPRYFEIAARSVTSPDYYYDPTSRSLRGPALEWEPSGRDGSYFYEEKQNPRGPKHVGQLTEDNGRNPDGKIFTTIKRALGDDDCGVLTQASYSVLSMWNHSTLSSIPDKCCCRTLILAGGVPCLDNPLIKPLRPSATVSRR</sequence>
<name>A0A2H3BCH4_9AGAR</name>
<accession>A0A2H3BCH4</accession>
<reference evidence="3" key="1">
    <citation type="journal article" date="2017" name="Nat. Ecol. Evol.">
        <title>Genome expansion and lineage-specific genetic innovations in the forest pathogenic fungi Armillaria.</title>
        <authorList>
            <person name="Sipos G."/>
            <person name="Prasanna A.N."/>
            <person name="Walter M.C."/>
            <person name="O'Connor E."/>
            <person name="Balint B."/>
            <person name="Krizsan K."/>
            <person name="Kiss B."/>
            <person name="Hess J."/>
            <person name="Varga T."/>
            <person name="Slot J."/>
            <person name="Riley R."/>
            <person name="Boka B."/>
            <person name="Rigling D."/>
            <person name="Barry K."/>
            <person name="Lee J."/>
            <person name="Mihaltcheva S."/>
            <person name="LaButti K."/>
            <person name="Lipzen A."/>
            <person name="Waldron R."/>
            <person name="Moloney N.M."/>
            <person name="Sperisen C."/>
            <person name="Kredics L."/>
            <person name="Vagvoelgyi C."/>
            <person name="Patrignani A."/>
            <person name="Fitzpatrick D."/>
            <person name="Nagy I."/>
            <person name="Doyle S."/>
            <person name="Anderson J.B."/>
            <person name="Grigoriev I.V."/>
            <person name="Gueldener U."/>
            <person name="Muensterkoetter M."/>
            <person name="Nagy L.G."/>
        </authorList>
    </citation>
    <scope>NUCLEOTIDE SEQUENCE [LARGE SCALE GENOMIC DNA]</scope>
    <source>
        <strain evidence="3">28-4</strain>
    </source>
</reference>
<protein>
    <submittedName>
        <fullName evidence="2">Uncharacterized protein</fullName>
    </submittedName>
</protein>
<gene>
    <name evidence="2" type="ORF">ARMSODRAFT_1025667</name>
</gene>
<organism evidence="2 3">
    <name type="scientific">Armillaria solidipes</name>
    <dbReference type="NCBI Taxonomy" id="1076256"/>
    <lineage>
        <taxon>Eukaryota</taxon>
        <taxon>Fungi</taxon>
        <taxon>Dikarya</taxon>
        <taxon>Basidiomycota</taxon>
        <taxon>Agaricomycotina</taxon>
        <taxon>Agaricomycetes</taxon>
        <taxon>Agaricomycetidae</taxon>
        <taxon>Agaricales</taxon>
        <taxon>Marasmiineae</taxon>
        <taxon>Physalacriaceae</taxon>
        <taxon>Armillaria</taxon>
    </lineage>
</organism>
<feature type="region of interest" description="Disordered" evidence="1">
    <location>
        <begin position="111"/>
        <end position="131"/>
    </location>
</feature>
<proteinExistence type="predicted"/>
<evidence type="ECO:0000313" key="2">
    <source>
        <dbReference type="EMBL" id="PBK61543.1"/>
    </source>
</evidence>
<evidence type="ECO:0000256" key="1">
    <source>
        <dbReference type="SAM" id="MobiDB-lite"/>
    </source>
</evidence>